<dbReference type="InterPro" id="IPR014729">
    <property type="entry name" value="Rossmann-like_a/b/a_fold"/>
</dbReference>
<dbReference type="InterPro" id="IPR033738">
    <property type="entry name" value="AsnB_N"/>
</dbReference>
<sequence>MCGFAGFVDSRGMREEQLTGIGTRMRDTLIHRGPDDGGTWVDPSAGIALGSRRLAILDLSPAGHQPMVSPSGRWVLAYNGEIYNHGELARRLRAGGWEPRGHSDTEVLLAAIEAWGLEPAVRATNGMFAFAAWDTHERRLHLVRDRLGEKPLYWGWQGAVLVFGSELKALRAHPDFVGEVDRDALAVYFRRNCVPAPQSIYTGIRKLPPGSIVSLGAAEWARRAAEPVAYWSARSVVESGSASRGLDGTAPGEVVDELERLLGDAVAMRMEADVPLGAFLSGGVDSSTVVALMQARSSRPIRTFTIGFADAGYDESADAGAVARHLGTDHTAVVLSPADAMAVLPELPGMYDEPFADSSQIPTSLVSRVARQAVTVALSGDGGDELWAGYNRHVWGGRVWDTARRLPLPARRAAAFTLTRMAPARWDALFEHLGPALPARLRVRTPGTKVHKLASVLPAGSPAGLYQTLVSHWPRPEQLVVGAAGHDPLVVQAPPAGTEGLADQMMFLDLVTYLPDDILVKLDRAAMAVSLESRVPMLDHRVVEYAWRVPAALKLRDGSGKWPLRQVLHRYVPPALVDRPKMGFGLPLGDWLRGDLRPWAEELLDAGSLRRQGYLRPEPIRGAWDAHLSGRVDLAHQLWDVLMFQAWLQGEPCHR</sequence>
<dbReference type="CDD" id="cd01991">
    <property type="entry name" value="Asn_synthase_B_C"/>
    <property type="match status" value="1"/>
</dbReference>
<evidence type="ECO:0000256" key="3">
    <source>
        <dbReference type="ARBA" id="ARBA00012737"/>
    </source>
</evidence>
<keyword evidence="6" id="KW-0061">Asparagine biosynthesis</keyword>
<evidence type="ECO:0000256" key="1">
    <source>
        <dbReference type="ARBA" id="ARBA00005187"/>
    </source>
</evidence>
<dbReference type="GO" id="GO:0004066">
    <property type="term" value="F:asparagine synthase (glutamine-hydrolyzing) activity"/>
    <property type="evidence" value="ECO:0007669"/>
    <property type="project" value="UniProtKB-EC"/>
</dbReference>
<keyword evidence="7" id="KW-0315">Glutamine amidotransferase</keyword>
<dbReference type="InterPro" id="IPR029055">
    <property type="entry name" value="Ntn_hydrolases_N"/>
</dbReference>
<comment type="pathway">
    <text evidence="1">Amino-acid biosynthesis; L-asparagine biosynthesis; L-asparagine from L-aspartate (L-Gln route): step 1/1.</text>
</comment>
<reference evidence="10 11" key="1">
    <citation type="submission" date="2019-11" db="EMBL/GenBank/DDBJ databases">
        <title>Acidiferrimicrobium australis gen. nov., sp. nov., an acidophilic and obligately heterotrophic, member of the Actinobacteria that catalyses dissimilatory oxido- reduction of iron isolated from metal-rich acidic water in Chile.</title>
        <authorList>
            <person name="Gonzalez D."/>
            <person name="Huber K."/>
            <person name="Hedrich S."/>
            <person name="Rojas-Villalobos C."/>
            <person name="Quatrini R."/>
            <person name="Dinamarca M.A."/>
            <person name="Schwarz A."/>
            <person name="Canales C."/>
            <person name="Nancucheo I."/>
        </authorList>
    </citation>
    <scope>NUCLEOTIDE SEQUENCE [LARGE SCALE GENOMIC DNA]</scope>
    <source>
        <strain evidence="10 11">USS-CCA1</strain>
    </source>
</reference>
<keyword evidence="4" id="KW-0547">Nucleotide-binding</keyword>
<dbReference type="SUPFAM" id="SSF52402">
    <property type="entry name" value="Adenine nucleotide alpha hydrolases-like"/>
    <property type="match status" value="1"/>
</dbReference>
<comment type="catalytic activity">
    <reaction evidence="8">
        <text>L-aspartate + L-glutamine + ATP + H2O = L-asparagine + L-glutamate + AMP + diphosphate + H(+)</text>
        <dbReference type="Rhea" id="RHEA:12228"/>
        <dbReference type="ChEBI" id="CHEBI:15377"/>
        <dbReference type="ChEBI" id="CHEBI:15378"/>
        <dbReference type="ChEBI" id="CHEBI:29985"/>
        <dbReference type="ChEBI" id="CHEBI:29991"/>
        <dbReference type="ChEBI" id="CHEBI:30616"/>
        <dbReference type="ChEBI" id="CHEBI:33019"/>
        <dbReference type="ChEBI" id="CHEBI:58048"/>
        <dbReference type="ChEBI" id="CHEBI:58359"/>
        <dbReference type="ChEBI" id="CHEBI:456215"/>
        <dbReference type="EC" id="6.3.5.4"/>
    </reaction>
</comment>
<dbReference type="InterPro" id="IPR017932">
    <property type="entry name" value="GATase_2_dom"/>
</dbReference>
<evidence type="ECO:0000256" key="2">
    <source>
        <dbReference type="ARBA" id="ARBA00005752"/>
    </source>
</evidence>
<dbReference type="InterPro" id="IPR001962">
    <property type="entry name" value="Asn_synthase"/>
</dbReference>
<proteinExistence type="inferred from homology"/>
<dbReference type="PANTHER" id="PTHR43284">
    <property type="entry name" value="ASPARAGINE SYNTHETASE (GLUTAMINE-HYDROLYZING)"/>
    <property type="match status" value="1"/>
</dbReference>
<name>A0ABW9QRE0_9ACTN</name>
<evidence type="ECO:0000313" key="11">
    <source>
        <dbReference type="Proteomes" id="UP000437736"/>
    </source>
</evidence>
<dbReference type="InterPro" id="IPR006426">
    <property type="entry name" value="Asn_synth_AEB"/>
</dbReference>
<keyword evidence="5" id="KW-0067">ATP-binding</keyword>
<dbReference type="EC" id="6.3.5.4" evidence="3"/>
<dbReference type="InterPro" id="IPR051786">
    <property type="entry name" value="ASN_synthetase/amidase"/>
</dbReference>
<evidence type="ECO:0000313" key="10">
    <source>
        <dbReference type="EMBL" id="MST31989.1"/>
    </source>
</evidence>
<evidence type="ECO:0000259" key="9">
    <source>
        <dbReference type="PROSITE" id="PS51278"/>
    </source>
</evidence>
<gene>
    <name evidence="10" type="primary">asnB</name>
    <name evidence="10" type="ORF">GHK86_04515</name>
</gene>
<dbReference type="Gene3D" id="3.60.20.10">
    <property type="entry name" value="Glutamine Phosphoribosylpyrophosphate, subunit 1, domain 1"/>
    <property type="match status" value="1"/>
</dbReference>
<comment type="caution">
    <text evidence="10">The sequence shown here is derived from an EMBL/GenBank/DDBJ whole genome shotgun (WGS) entry which is preliminary data.</text>
</comment>
<organism evidence="10 11">
    <name type="scientific">Acidiferrimicrobium australe</name>
    <dbReference type="NCBI Taxonomy" id="2664430"/>
    <lineage>
        <taxon>Bacteria</taxon>
        <taxon>Bacillati</taxon>
        <taxon>Actinomycetota</taxon>
        <taxon>Acidimicrobiia</taxon>
        <taxon>Acidimicrobiales</taxon>
        <taxon>Acidimicrobiaceae</taxon>
        <taxon>Acidiferrimicrobium</taxon>
    </lineage>
</organism>
<evidence type="ECO:0000256" key="8">
    <source>
        <dbReference type="ARBA" id="ARBA00048741"/>
    </source>
</evidence>
<dbReference type="Pfam" id="PF13522">
    <property type="entry name" value="GATase_6"/>
    <property type="match status" value="1"/>
</dbReference>
<accession>A0ABW9QRE0</accession>
<comment type="similarity">
    <text evidence="2">Belongs to the asparagine synthetase family.</text>
</comment>
<keyword evidence="10" id="KW-0436">Ligase</keyword>
<keyword evidence="11" id="KW-1185">Reference proteome</keyword>
<evidence type="ECO:0000256" key="5">
    <source>
        <dbReference type="ARBA" id="ARBA00022840"/>
    </source>
</evidence>
<protein>
    <recommendedName>
        <fullName evidence="3">asparagine synthase (glutamine-hydrolyzing)</fullName>
        <ecNumber evidence="3">6.3.5.4</ecNumber>
    </recommendedName>
</protein>
<dbReference type="PIRSF" id="PIRSF001589">
    <property type="entry name" value="Asn_synthetase_glu-h"/>
    <property type="match status" value="1"/>
</dbReference>
<feature type="domain" description="Glutamine amidotransferase type-2" evidence="9">
    <location>
        <begin position="2"/>
        <end position="218"/>
    </location>
</feature>
<dbReference type="NCBIfam" id="TIGR01536">
    <property type="entry name" value="asn_synth_AEB"/>
    <property type="match status" value="1"/>
</dbReference>
<dbReference type="Gene3D" id="3.40.50.620">
    <property type="entry name" value="HUPs"/>
    <property type="match status" value="1"/>
</dbReference>
<dbReference type="Pfam" id="PF00733">
    <property type="entry name" value="Asn_synthase"/>
    <property type="match status" value="1"/>
</dbReference>
<dbReference type="SUPFAM" id="SSF56235">
    <property type="entry name" value="N-terminal nucleophile aminohydrolases (Ntn hydrolases)"/>
    <property type="match status" value="1"/>
</dbReference>
<dbReference type="PROSITE" id="PS51278">
    <property type="entry name" value="GATASE_TYPE_2"/>
    <property type="match status" value="1"/>
</dbReference>
<dbReference type="PANTHER" id="PTHR43284:SF1">
    <property type="entry name" value="ASPARAGINE SYNTHETASE"/>
    <property type="match status" value="1"/>
</dbReference>
<dbReference type="Proteomes" id="UP000437736">
    <property type="component" value="Unassembled WGS sequence"/>
</dbReference>
<dbReference type="CDD" id="cd00712">
    <property type="entry name" value="AsnB"/>
    <property type="match status" value="1"/>
</dbReference>
<evidence type="ECO:0000256" key="6">
    <source>
        <dbReference type="ARBA" id="ARBA00022888"/>
    </source>
</evidence>
<dbReference type="EMBL" id="WJHE01000190">
    <property type="protein sequence ID" value="MST31989.1"/>
    <property type="molecule type" value="Genomic_DNA"/>
</dbReference>
<evidence type="ECO:0000256" key="4">
    <source>
        <dbReference type="ARBA" id="ARBA00022741"/>
    </source>
</evidence>
<evidence type="ECO:0000256" key="7">
    <source>
        <dbReference type="ARBA" id="ARBA00022962"/>
    </source>
</evidence>
<keyword evidence="6" id="KW-0028">Amino-acid biosynthesis</keyword>